<dbReference type="AlphaFoldDB" id="A0A3T0D6S2"/>
<dbReference type="GO" id="GO:0006508">
    <property type="term" value="P:proteolysis"/>
    <property type="evidence" value="ECO:0007669"/>
    <property type="project" value="UniProtKB-KW"/>
</dbReference>
<evidence type="ECO:0000313" key="11">
    <source>
        <dbReference type="EMBL" id="AZT90743.1"/>
    </source>
</evidence>
<sequence>MIPYKLIILSIAPSLFIALYIYVRDKFEKEPLHLLLKTFVWGVLISAVVVPVEYFLMAYGSISASSRISFIVFEAFIVAGLTEEYFKRLVVLRVAYDTPYFNQPFDGIVYCVFSAVGFAAIENVGYVLQSFQTSYQEAITVIVLRGIMAVPAHAMFGVVMGYYLGFARFAPADRSYWYFKVSLILPMLLHGFYDFVLMLNVYGALAIVGIYELLLFIYCLRLIKRSQEISRLYF</sequence>
<dbReference type="Proteomes" id="UP000282930">
    <property type="component" value="Chromosome"/>
</dbReference>
<keyword evidence="11" id="KW-0482">Metalloprotease</keyword>
<dbReference type="EMBL" id="CP034791">
    <property type="protein sequence ID" value="AZT90743.1"/>
    <property type="molecule type" value="Genomic_DNA"/>
</dbReference>
<keyword evidence="5 11" id="KW-0645">Protease</keyword>
<dbReference type="InterPro" id="IPR026898">
    <property type="entry name" value="PrsW"/>
</dbReference>
<comment type="similarity">
    <text evidence="2">Belongs to the protease PrsW family.</text>
</comment>
<keyword evidence="6 10" id="KW-0812">Transmembrane</keyword>
<protein>
    <recommendedName>
        <fullName evidence="3">Protease PrsW</fullName>
    </recommendedName>
</protein>
<feature type="transmembrane region" description="Helical" evidence="10">
    <location>
        <begin position="138"/>
        <end position="164"/>
    </location>
</feature>
<dbReference type="PIRSF" id="PIRSF016933">
    <property type="entry name" value="PrsW"/>
    <property type="match status" value="1"/>
</dbReference>
<feature type="transmembrane region" description="Helical" evidence="10">
    <location>
        <begin position="68"/>
        <end position="86"/>
    </location>
</feature>
<evidence type="ECO:0000256" key="9">
    <source>
        <dbReference type="ARBA" id="ARBA00023136"/>
    </source>
</evidence>
<keyword evidence="7" id="KW-0378">Hydrolase</keyword>
<evidence type="ECO:0000256" key="1">
    <source>
        <dbReference type="ARBA" id="ARBA00004651"/>
    </source>
</evidence>
<evidence type="ECO:0000313" key="12">
    <source>
        <dbReference type="Proteomes" id="UP000282930"/>
    </source>
</evidence>
<evidence type="ECO:0000256" key="8">
    <source>
        <dbReference type="ARBA" id="ARBA00022989"/>
    </source>
</evidence>
<feature type="transmembrane region" description="Helical" evidence="10">
    <location>
        <begin position="107"/>
        <end position="126"/>
    </location>
</feature>
<organism evidence="11 12">
    <name type="scientific">Caldicellulosiruptor changbaiensis</name>
    <dbReference type="NCBI Taxonomy" id="1222016"/>
    <lineage>
        <taxon>Bacteria</taxon>
        <taxon>Bacillati</taxon>
        <taxon>Bacillota</taxon>
        <taxon>Bacillota incertae sedis</taxon>
        <taxon>Caldicellulosiruptorales</taxon>
        <taxon>Caldicellulosiruptoraceae</taxon>
        <taxon>Caldicellulosiruptor</taxon>
    </lineage>
</organism>
<dbReference type="InterPro" id="IPR023596">
    <property type="entry name" value="Peptidase_PrsW_arch/bac"/>
</dbReference>
<evidence type="ECO:0000256" key="4">
    <source>
        <dbReference type="ARBA" id="ARBA00022475"/>
    </source>
</evidence>
<dbReference type="GO" id="GO:0008237">
    <property type="term" value="F:metallopeptidase activity"/>
    <property type="evidence" value="ECO:0007669"/>
    <property type="project" value="UniProtKB-KW"/>
</dbReference>
<feature type="transmembrane region" description="Helical" evidence="10">
    <location>
        <begin position="6"/>
        <end position="23"/>
    </location>
</feature>
<name>A0A3T0D6S2_9FIRM</name>
<dbReference type="PANTHER" id="PTHR36844">
    <property type="entry name" value="PROTEASE PRSW"/>
    <property type="match status" value="1"/>
</dbReference>
<gene>
    <name evidence="11" type="ORF">ELD05_08855</name>
</gene>
<dbReference type="PANTHER" id="PTHR36844:SF1">
    <property type="entry name" value="PROTEASE PRSW"/>
    <property type="match status" value="1"/>
</dbReference>
<comment type="subcellular location">
    <subcellularLocation>
        <location evidence="1">Cell membrane</location>
        <topology evidence="1">Multi-pass membrane protein</topology>
    </subcellularLocation>
</comment>
<dbReference type="GO" id="GO:0005886">
    <property type="term" value="C:plasma membrane"/>
    <property type="evidence" value="ECO:0007669"/>
    <property type="project" value="UniProtKB-SubCell"/>
</dbReference>
<proteinExistence type="inferred from homology"/>
<keyword evidence="4" id="KW-1003">Cell membrane</keyword>
<accession>A0A3T0D6S2</accession>
<evidence type="ECO:0000256" key="6">
    <source>
        <dbReference type="ARBA" id="ARBA00022692"/>
    </source>
</evidence>
<feature type="transmembrane region" description="Helical" evidence="10">
    <location>
        <begin position="35"/>
        <end position="56"/>
    </location>
</feature>
<evidence type="ECO:0000256" key="10">
    <source>
        <dbReference type="SAM" id="Phobius"/>
    </source>
</evidence>
<evidence type="ECO:0000256" key="5">
    <source>
        <dbReference type="ARBA" id="ARBA00022670"/>
    </source>
</evidence>
<dbReference type="Pfam" id="PF13367">
    <property type="entry name" value="PrsW-protease"/>
    <property type="match status" value="1"/>
</dbReference>
<keyword evidence="9 10" id="KW-0472">Membrane</keyword>
<dbReference type="RefSeq" id="WP_127352136.1">
    <property type="nucleotide sequence ID" value="NZ_CP034791.1"/>
</dbReference>
<evidence type="ECO:0000256" key="3">
    <source>
        <dbReference type="ARBA" id="ARBA00018997"/>
    </source>
</evidence>
<keyword evidence="8 10" id="KW-1133">Transmembrane helix</keyword>
<reference evidence="11 12" key="1">
    <citation type="submission" date="2018-12" db="EMBL/GenBank/DDBJ databases">
        <title>Genome sequence from the cellulolytic species, Caldicellulosiruptor changbaiensis.</title>
        <authorList>
            <person name="Blumer-Schuette S.E."/>
            <person name="Mendoza C."/>
        </authorList>
    </citation>
    <scope>NUCLEOTIDE SEQUENCE [LARGE SCALE GENOMIC DNA]</scope>
    <source>
        <strain evidence="11 12">CBS-Z</strain>
    </source>
</reference>
<feature type="transmembrane region" description="Helical" evidence="10">
    <location>
        <begin position="199"/>
        <end position="223"/>
    </location>
</feature>
<evidence type="ECO:0000256" key="7">
    <source>
        <dbReference type="ARBA" id="ARBA00022801"/>
    </source>
</evidence>
<dbReference type="KEGG" id="ccha:ELD05_08855"/>
<evidence type="ECO:0000256" key="2">
    <source>
        <dbReference type="ARBA" id="ARBA00009165"/>
    </source>
</evidence>
<keyword evidence="12" id="KW-1185">Reference proteome</keyword>